<dbReference type="CDD" id="cd11614">
    <property type="entry name" value="SAF_CpaB_FlgA_like"/>
    <property type="match status" value="1"/>
</dbReference>
<dbReference type="RefSeq" id="WP_063248869.1">
    <property type="nucleotide sequence ID" value="NZ_CAACXN010000015.1"/>
</dbReference>
<reference evidence="6" key="1">
    <citation type="submission" date="2016-01" db="EMBL/GenBank/DDBJ databases">
        <title>Draft genome of Chromobacterium sp. F49.</title>
        <authorList>
            <person name="Hong K.W."/>
        </authorList>
    </citation>
    <scope>NUCLEOTIDE SEQUENCE [LARGE SCALE GENOMIC DNA]</scope>
    <source>
        <strain evidence="6">M40</strain>
    </source>
</reference>
<dbReference type="Proteomes" id="UP000386281">
    <property type="component" value="Unassembled WGS sequence"/>
</dbReference>
<dbReference type="InterPro" id="IPR013974">
    <property type="entry name" value="SAF"/>
</dbReference>
<feature type="transmembrane region" description="Helical" evidence="1">
    <location>
        <begin position="28"/>
        <end position="45"/>
    </location>
</feature>
<dbReference type="Gene3D" id="3.90.1210.10">
    <property type="entry name" value="Antifreeze-like/N-acetylneuraminic acid synthase C-terminal domain"/>
    <property type="match status" value="1"/>
</dbReference>
<keyword evidence="4" id="KW-0969">Cilium</keyword>
<protein>
    <submittedName>
        <fullName evidence="4">Flagella basal body P-ring formation protein FlgA</fullName>
    </submittedName>
    <submittedName>
        <fullName evidence="5">Flagellar basal body P-ring biosynthesis protein FlgA</fullName>
    </submittedName>
</protein>
<dbReference type="SMART" id="SM00858">
    <property type="entry name" value="SAF"/>
    <property type="match status" value="1"/>
</dbReference>
<dbReference type="Pfam" id="PF08666">
    <property type="entry name" value="SAF"/>
    <property type="match status" value="1"/>
</dbReference>
<reference evidence="4 8" key="4">
    <citation type="submission" date="2020-12" db="EMBL/GenBank/DDBJ databases">
        <title>FDA dAtabase for Regulatory Grade micrObial Sequences (FDA-ARGOS): Supporting development and validation of Infectious Disease Dx tests.</title>
        <authorList>
            <person name="Sproer C."/>
            <person name="Gronow S."/>
            <person name="Severitt S."/>
            <person name="Schroder I."/>
            <person name="Tallon L."/>
            <person name="Sadzewicz L."/>
            <person name="Zhao X."/>
            <person name="Boylan J."/>
            <person name="Ott S."/>
            <person name="Bowen H."/>
            <person name="Vavikolanu K."/>
            <person name="Mehta A."/>
            <person name="Aluvathingal J."/>
            <person name="Nadendla S."/>
            <person name="Lowell S."/>
            <person name="Myers T."/>
            <person name="Yan Y."/>
            <person name="Sichtig H."/>
        </authorList>
    </citation>
    <scope>NUCLEOTIDE SEQUENCE [LARGE SCALE GENOMIC DNA]</scope>
    <source>
        <strain evidence="4 8">FDAARGOS_902</strain>
    </source>
</reference>
<evidence type="ECO:0000313" key="6">
    <source>
        <dbReference type="Proteomes" id="UP000076612"/>
    </source>
</evidence>
<gene>
    <name evidence="3" type="ORF">AVW13_04255</name>
    <name evidence="4" type="ORF">I6G59_00485</name>
    <name evidence="5" type="ORF">NCTC12391_02054</name>
</gene>
<keyword evidence="4" id="KW-0282">Flagellum</keyword>
<dbReference type="AlphaFoldDB" id="A0A163B2F6"/>
<dbReference type="EMBL" id="LQQR01000003">
    <property type="protein sequence ID" value="KZE23429.1"/>
    <property type="molecule type" value="Genomic_DNA"/>
</dbReference>
<accession>A0A163B2F6</accession>
<dbReference type="KEGG" id="bcau:I6G59_00485"/>
<evidence type="ECO:0000259" key="2">
    <source>
        <dbReference type="SMART" id="SM00858"/>
    </source>
</evidence>
<sequence>MKLIDRLSAGIAGSRLAARTSRVSPRRILAAVCIALACALLAWLLTPDQGDTPIVVAADDLAPGAEITRGDLTVVDYPRQFVPEKTFSAVDEALGRRTSAGISKGTPVTRAAVLDEQALPEGSTDLIMPVRLADDASAGLLAPGQRIRLFSSLPEGGSEVVVEEVTIARIIEKGDSITNESGQLVSVMLSSDDAGRIAEFAGLPISFAILPQ</sequence>
<name>A0A163B2F6_9MICO</name>
<dbReference type="Proteomes" id="UP000076612">
    <property type="component" value="Unassembled WGS sequence"/>
</dbReference>
<proteinExistence type="predicted"/>
<evidence type="ECO:0000313" key="4">
    <source>
        <dbReference type="EMBL" id="QPS33867.1"/>
    </source>
</evidence>
<keyword evidence="4" id="KW-0966">Cell projection</keyword>
<reference evidence="3" key="2">
    <citation type="submission" date="2016-01" db="EMBL/GenBank/DDBJ databases">
        <authorList>
            <person name="Hong K.W."/>
        </authorList>
    </citation>
    <scope>NUCLEOTIDE SEQUENCE</scope>
    <source>
        <strain evidence="3">M40</strain>
    </source>
</reference>
<evidence type="ECO:0000313" key="7">
    <source>
        <dbReference type="Proteomes" id="UP000386281"/>
    </source>
</evidence>
<evidence type="ECO:0000313" key="5">
    <source>
        <dbReference type="EMBL" id="VEW13844.1"/>
    </source>
</evidence>
<dbReference type="STRING" id="33889.AVW13_04255"/>
<keyword evidence="1" id="KW-1133">Transmembrane helix</keyword>
<evidence type="ECO:0000313" key="3">
    <source>
        <dbReference type="EMBL" id="KZE23429.1"/>
    </source>
</evidence>
<organism evidence="3 6">
    <name type="scientific">Brevibacterium casei</name>
    <dbReference type="NCBI Taxonomy" id="33889"/>
    <lineage>
        <taxon>Bacteria</taxon>
        <taxon>Bacillati</taxon>
        <taxon>Actinomycetota</taxon>
        <taxon>Actinomycetes</taxon>
        <taxon>Micrococcales</taxon>
        <taxon>Brevibacteriaceae</taxon>
        <taxon>Brevibacterium</taxon>
    </lineage>
</organism>
<keyword evidence="1" id="KW-0812">Transmembrane</keyword>
<evidence type="ECO:0000313" key="8">
    <source>
        <dbReference type="Proteomes" id="UP000594979"/>
    </source>
</evidence>
<reference evidence="5 7" key="3">
    <citation type="submission" date="2019-02" db="EMBL/GenBank/DDBJ databases">
        <authorList>
            <consortium name="Pathogen Informatics"/>
        </authorList>
    </citation>
    <scope>NUCLEOTIDE SEQUENCE [LARGE SCALE GENOMIC DNA]</scope>
    <source>
        <strain evidence="5 7">3012STDY7078520</strain>
    </source>
</reference>
<feature type="domain" description="SAF" evidence="2">
    <location>
        <begin position="52"/>
        <end position="114"/>
    </location>
</feature>
<dbReference type="Proteomes" id="UP000594979">
    <property type="component" value="Chromosome"/>
</dbReference>
<keyword evidence="1" id="KW-0472">Membrane</keyword>
<dbReference type="EMBL" id="CP065682">
    <property type="protein sequence ID" value="QPS33867.1"/>
    <property type="molecule type" value="Genomic_DNA"/>
</dbReference>
<dbReference type="EMBL" id="CAACXN010000015">
    <property type="protein sequence ID" value="VEW13844.1"/>
    <property type="molecule type" value="Genomic_DNA"/>
</dbReference>
<evidence type="ECO:0000256" key="1">
    <source>
        <dbReference type="SAM" id="Phobius"/>
    </source>
</evidence>